<dbReference type="AlphaFoldDB" id="A0A699IUC6"/>
<comment type="caution">
    <text evidence="1">The sequence shown here is derived from an EMBL/GenBank/DDBJ whole genome shotgun (WGS) entry which is preliminary data.</text>
</comment>
<dbReference type="EMBL" id="BKCJ010334606">
    <property type="protein sequence ID" value="GEZ86740.1"/>
    <property type="molecule type" value="Genomic_DNA"/>
</dbReference>
<sequence length="74" mass="8276">VSINCLEAVCELPLKQIALNLIHSAPFIMKHSLCSYTTTCKNTKHSSHEDEVFLEIQKTVINFGASWNSGLEKL</sequence>
<proteinExistence type="predicted"/>
<protein>
    <submittedName>
        <fullName evidence="1">Uncharacterized protein</fullName>
    </submittedName>
</protein>
<reference evidence="1" key="1">
    <citation type="journal article" date="2019" name="Sci. Rep.">
        <title>Draft genome of Tanacetum cinerariifolium, the natural source of mosquito coil.</title>
        <authorList>
            <person name="Yamashiro T."/>
            <person name="Shiraishi A."/>
            <person name="Satake H."/>
            <person name="Nakayama K."/>
        </authorList>
    </citation>
    <scope>NUCLEOTIDE SEQUENCE</scope>
</reference>
<feature type="non-terminal residue" evidence="1">
    <location>
        <position position="1"/>
    </location>
</feature>
<organism evidence="1">
    <name type="scientific">Tanacetum cinerariifolium</name>
    <name type="common">Dalmatian daisy</name>
    <name type="synonym">Chrysanthemum cinerariifolium</name>
    <dbReference type="NCBI Taxonomy" id="118510"/>
    <lineage>
        <taxon>Eukaryota</taxon>
        <taxon>Viridiplantae</taxon>
        <taxon>Streptophyta</taxon>
        <taxon>Embryophyta</taxon>
        <taxon>Tracheophyta</taxon>
        <taxon>Spermatophyta</taxon>
        <taxon>Magnoliopsida</taxon>
        <taxon>eudicotyledons</taxon>
        <taxon>Gunneridae</taxon>
        <taxon>Pentapetalae</taxon>
        <taxon>asterids</taxon>
        <taxon>campanulids</taxon>
        <taxon>Asterales</taxon>
        <taxon>Asteraceae</taxon>
        <taxon>Asteroideae</taxon>
        <taxon>Anthemideae</taxon>
        <taxon>Anthemidinae</taxon>
        <taxon>Tanacetum</taxon>
    </lineage>
</organism>
<name>A0A699IUC6_TANCI</name>
<accession>A0A699IUC6</accession>
<gene>
    <name evidence="1" type="ORF">Tci_558713</name>
</gene>
<evidence type="ECO:0000313" key="1">
    <source>
        <dbReference type="EMBL" id="GEZ86740.1"/>
    </source>
</evidence>